<evidence type="ECO:0000313" key="3">
    <source>
        <dbReference type="Proteomes" id="UP000571701"/>
    </source>
</evidence>
<keyword evidence="3" id="KW-1185">Reference proteome</keyword>
<gene>
    <name evidence="2" type="ORF">H2O73_20200</name>
</gene>
<proteinExistence type="predicted"/>
<feature type="coiled-coil region" evidence="1">
    <location>
        <begin position="283"/>
        <end position="310"/>
    </location>
</feature>
<keyword evidence="1" id="KW-0175">Coiled coil</keyword>
<protein>
    <submittedName>
        <fullName evidence="2">Uncharacterized protein</fullName>
    </submittedName>
</protein>
<dbReference type="Proteomes" id="UP000571701">
    <property type="component" value="Unassembled WGS sequence"/>
</dbReference>
<sequence>MEVGFMLKRIFSILKKEEDFKIPELPESPPELSDEEKLEKHIKKLSGQFSLNLELVNKSLPHIKQSLQNAIASSSKDEEVTYTRLYTLLLGVWIECRLHKLIYEKGAFDESERKLIYTEKSIENRWYRALEVAFKKYRKISLDDELTNQNLGFTHFTIFNEMKNWIGEYIAPVATLRNKVAHGQWKFPFSNDTGNWLDSYNFKVNQDLISLYAKENYLTIECKFELVKLISVAINNMAVDAGKYETADFDGIQIKIQAKVDDLKSIDKAKYSNYKSHAQEGFKKKAASLKAKEQALIDKAKKEAREEIEKSFILTPR</sequence>
<name>A0A7W2FUW9_9VIBR</name>
<evidence type="ECO:0000313" key="2">
    <source>
        <dbReference type="EMBL" id="MBA5764687.1"/>
    </source>
</evidence>
<dbReference type="RefSeq" id="WP_182110719.1">
    <property type="nucleotide sequence ID" value="NZ_JACFYF010000036.1"/>
</dbReference>
<reference evidence="2 3" key="1">
    <citation type="submission" date="2020-07" db="EMBL/GenBank/DDBJ databases">
        <title>Vibrio marinisediminis sp. nov., isolated from marine sediment.</title>
        <authorList>
            <person name="Ji X."/>
        </authorList>
    </citation>
    <scope>NUCLEOTIDE SEQUENCE [LARGE SCALE GENOMIC DNA]</scope>
    <source>
        <strain evidence="2 3">404</strain>
    </source>
</reference>
<organism evidence="2 3">
    <name type="scientific">Vibrio marinisediminis</name>
    <dbReference type="NCBI Taxonomy" id="2758441"/>
    <lineage>
        <taxon>Bacteria</taxon>
        <taxon>Pseudomonadati</taxon>
        <taxon>Pseudomonadota</taxon>
        <taxon>Gammaproteobacteria</taxon>
        <taxon>Vibrionales</taxon>
        <taxon>Vibrionaceae</taxon>
        <taxon>Vibrio</taxon>
    </lineage>
</organism>
<comment type="caution">
    <text evidence="2">The sequence shown here is derived from an EMBL/GenBank/DDBJ whole genome shotgun (WGS) entry which is preliminary data.</text>
</comment>
<accession>A0A7W2FUW9</accession>
<dbReference type="AlphaFoldDB" id="A0A7W2FUW9"/>
<dbReference type="EMBL" id="JACFYF010000036">
    <property type="protein sequence ID" value="MBA5764687.1"/>
    <property type="molecule type" value="Genomic_DNA"/>
</dbReference>
<evidence type="ECO:0000256" key="1">
    <source>
        <dbReference type="SAM" id="Coils"/>
    </source>
</evidence>